<reference evidence="7 8" key="1">
    <citation type="submission" date="2019-09" db="EMBL/GenBank/DDBJ databases">
        <title>Genomes of Cryomorphaceae.</title>
        <authorList>
            <person name="Bowman J.P."/>
        </authorList>
    </citation>
    <scope>NUCLEOTIDE SEQUENCE [LARGE SCALE GENOMIC DNA]</scope>
    <source>
        <strain evidence="7 8">KCTC 52047</strain>
    </source>
</reference>
<gene>
    <name evidence="7" type="primary">nusB</name>
    <name evidence="7" type="ORF">F3059_06300</name>
</gene>
<dbReference type="Pfam" id="PF01029">
    <property type="entry name" value="NusB"/>
    <property type="match status" value="1"/>
</dbReference>
<dbReference type="Proteomes" id="UP000435357">
    <property type="component" value="Unassembled WGS sequence"/>
</dbReference>
<evidence type="ECO:0000256" key="5">
    <source>
        <dbReference type="ARBA" id="ARBA00023163"/>
    </source>
</evidence>
<comment type="caution">
    <text evidence="7">The sequence shown here is derived from an EMBL/GenBank/DDBJ whole genome shotgun (WGS) entry which is preliminary data.</text>
</comment>
<dbReference type="NCBIfam" id="TIGR01951">
    <property type="entry name" value="nusB"/>
    <property type="match status" value="1"/>
</dbReference>
<dbReference type="RefSeq" id="WP_151167333.1">
    <property type="nucleotide sequence ID" value="NZ_WACR01000005.1"/>
</dbReference>
<evidence type="ECO:0000256" key="2">
    <source>
        <dbReference type="ARBA" id="ARBA00022814"/>
    </source>
</evidence>
<protein>
    <submittedName>
        <fullName evidence="7">Transcription antitermination factor NusB</fullName>
    </submittedName>
</protein>
<evidence type="ECO:0000259" key="6">
    <source>
        <dbReference type="Pfam" id="PF01029"/>
    </source>
</evidence>
<dbReference type="OrthoDB" id="9787568at2"/>
<dbReference type="EMBL" id="WACR01000005">
    <property type="protein sequence ID" value="KAB1064309.1"/>
    <property type="molecule type" value="Genomic_DNA"/>
</dbReference>
<comment type="similarity">
    <text evidence="1">Belongs to the NusB family.</text>
</comment>
<organism evidence="7 8">
    <name type="scientific">Salibacter halophilus</name>
    <dbReference type="NCBI Taxonomy" id="1803916"/>
    <lineage>
        <taxon>Bacteria</taxon>
        <taxon>Pseudomonadati</taxon>
        <taxon>Bacteroidota</taxon>
        <taxon>Flavobacteriia</taxon>
        <taxon>Flavobacteriales</taxon>
        <taxon>Salibacteraceae</taxon>
        <taxon>Salibacter</taxon>
    </lineage>
</organism>
<dbReference type="Gene3D" id="1.10.940.10">
    <property type="entry name" value="NusB-like"/>
    <property type="match status" value="1"/>
</dbReference>
<keyword evidence="3" id="KW-0694">RNA-binding</keyword>
<evidence type="ECO:0000313" key="8">
    <source>
        <dbReference type="Proteomes" id="UP000435357"/>
    </source>
</evidence>
<feature type="domain" description="NusB/RsmB/TIM44" evidence="6">
    <location>
        <begin position="210"/>
        <end position="300"/>
    </location>
</feature>
<dbReference type="GO" id="GO:0005829">
    <property type="term" value="C:cytosol"/>
    <property type="evidence" value="ECO:0007669"/>
    <property type="project" value="TreeGrafter"/>
</dbReference>
<evidence type="ECO:0000256" key="3">
    <source>
        <dbReference type="ARBA" id="ARBA00022884"/>
    </source>
</evidence>
<dbReference type="InterPro" id="IPR006027">
    <property type="entry name" value="NusB_RsmB_TIM44"/>
</dbReference>
<dbReference type="InterPro" id="IPR011605">
    <property type="entry name" value="NusB_fam"/>
</dbReference>
<name>A0A6N6M4C1_9FLAO</name>
<proteinExistence type="inferred from homology"/>
<keyword evidence="2" id="KW-0889">Transcription antitermination</keyword>
<dbReference type="GO" id="GO:0006353">
    <property type="term" value="P:DNA-templated transcription termination"/>
    <property type="evidence" value="ECO:0007669"/>
    <property type="project" value="InterPro"/>
</dbReference>
<keyword evidence="4" id="KW-0805">Transcription regulation</keyword>
<keyword evidence="8" id="KW-1185">Reference proteome</keyword>
<dbReference type="GO" id="GO:0031564">
    <property type="term" value="P:transcription antitermination"/>
    <property type="evidence" value="ECO:0007669"/>
    <property type="project" value="UniProtKB-KW"/>
</dbReference>
<dbReference type="GO" id="GO:0003723">
    <property type="term" value="F:RNA binding"/>
    <property type="evidence" value="ECO:0007669"/>
    <property type="project" value="UniProtKB-KW"/>
</dbReference>
<dbReference type="PANTHER" id="PTHR11078">
    <property type="entry name" value="N UTILIZATION SUBSTANCE PROTEIN B-RELATED"/>
    <property type="match status" value="1"/>
</dbReference>
<dbReference type="SUPFAM" id="SSF48013">
    <property type="entry name" value="NusB-like"/>
    <property type="match status" value="1"/>
</dbReference>
<evidence type="ECO:0000256" key="1">
    <source>
        <dbReference type="ARBA" id="ARBA00005952"/>
    </source>
</evidence>
<dbReference type="AlphaFoldDB" id="A0A6N6M4C1"/>
<dbReference type="PANTHER" id="PTHR11078:SF3">
    <property type="entry name" value="ANTITERMINATION NUSB DOMAIN-CONTAINING PROTEIN"/>
    <property type="match status" value="1"/>
</dbReference>
<dbReference type="InterPro" id="IPR035926">
    <property type="entry name" value="NusB-like_sf"/>
</dbReference>
<evidence type="ECO:0000256" key="4">
    <source>
        <dbReference type="ARBA" id="ARBA00023015"/>
    </source>
</evidence>
<accession>A0A6N6M4C1</accession>
<sequence>MQEGMINRRYLRVKGLQAIYAFESDNADMTVGEKNMITSINKIYDLYLYVLELTNEVAEKARRNIEQNKEKRLATDEDLNPNLKFINNHIVQLLDNNVLFRAEVEKKKINWSLESDNIKKLWRQIRESDEYIEYMEKPGQSFEEDQEFMIKIFKRYIASFEVIHDFFEDKSIYWTDDLALVILNVIKTFKNMTPEMGEHSNFLLPLFKDRDDDLKFVKELFKRTIVNKESLSDRIGQNTTNWELERIAKLDVVLMRMALCELLYFPSIPVKVTFNEYIELAKDYSTPKSKVFINGVLDKLVAKLKKSGEISKTGRGLIE</sequence>
<evidence type="ECO:0000313" key="7">
    <source>
        <dbReference type="EMBL" id="KAB1064309.1"/>
    </source>
</evidence>
<keyword evidence="5" id="KW-0804">Transcription</keyword>